<reference evidence="1 2" key="1">
    <citation type="submission" date="2019-09" db="EMBL/GenBank/DDBJ databases">
        <authorList>
            <person name="Kritzky A."/>
            <person name="Schelkanova E.Y."/>
            <person name="Alkhova Z.V."/>
            <person name="Smirnova N.I."/>
        </authorList>
    </citation>
    <scope>NUCLEOTIDE SEQUENCE [LARGE SCALE GENOMIC DNA]</scope>
    <source>
        <strain evidence="1 2">M1526</strain>
    </source>
</reference>
<gene>
    <name evidence="1" type="ORF">F0M16_16640</name>
</gene>
<dbReference type="AlphaFoldDB" id="A0A5Q6PFR2"/>
<comment type="caution">
    <text evidence="1">The sequence shown here is derived from an EMBL/GenBank/DDBJ whole genome shotgun (WGS) entry which is preliminary data.</text>
</comment>
<name>A0A5Q6PFR2_VIBCL</name>
<proteinExistence type="predicted"/>
<evidence type="ECO:0000313" key="2">
    <source>
        <dbReference type="Proteomes" id="UP000323225"/>
    </source>
</evidence>
<accession>A0A5Q6PFR2</accession>
<sequence>MIKYNQLNNNKGKKFMANSRNTIIAKLSTTQSNVRSVRINVHPKHNETDSGYPITIYETLNSRNLPPQKAFLNLKAGGNDQWLSISTSARATNENGDYKLAPKRNEQGCLVNRKGDVVQTEEEAARSFIYEKEDGRSFNIELGTLSIKNTNAEGQPTKCTLINAKLYSDKEAIAIRQMMKEAKDTPEEYRQAQYDKISDYKRNHGDWKTLFISEGHDFLRGLGFEVRENAPKNQPGNDYKDDIPF</sequence>
<dbReference type="Proteomes" id="UP000323225">
    <property type="component" value="Unassembled WGS sequence"/>
</dbReference>
<dbReference type="EMBL" id="VUAA01000019">
    <property type="protein sequence ID" value="KAA1253698.1"/>
    <property type="molecule type" value="Genomic_DNA"/>
</dbReference>
<organism evidence="1 2">
    <name type="scientific">Vibrio cholerae</name>
    <dbReference type="NCBI Taxonomy" id="666"/>
    <lineage>
        <taxon>Bacteria</taxon>
        <taxon>Pseudomonadati</taxon>
        <taxon>Pseudomonadota</taxon>
        <taxon>Gammaproteobacteria</taxon>
        <taxon>Vibrionales</taxon>
        <taxon>Vibrionaceae</taxon>
        <taxon>Vibrio</taxon>
    </lineage>
</organism>
<protein>
    <submittedName>
        <fullName evidence="1">Uncharacterized protein</fullName>
    </submittedName>
</protein>
<evidence type="ECO:0000313" key="1">
    <source>
        <dbReference type="EMBL" id="KAA1253698.1"/>
    </source>
</evidence>